<keyword evidence="2" id="KW-0732">Signal</keyword>
<dbReference type="GO" id="GO:0015721">
    <property type="term" value="P:bile acid and bile salt transport"/>
    <property type="evidence" value="ECO:0007669"/>
    <property type="project" value="TreeGrafter"/>
</dbReference>
<dbReference type="GO" id="GO:0005886">
    <property type="term" value="C:plasma membrane"/>
    <property type="evidence" value="ECO:0007669"/>
    <property type="project" value="TreeGrafter"/>
</dbReference>
<proteinExistence type="predicted"/>
<sequence>MGKLLNYLCIFSVLFAVSLSLRDNNTSVKKTTEGEAEGWSWPGWGQVFGGRQASVFLTDVYNYLREAVWNYGTLKFVVWNRTPNELNEGKWKAKHLAVEAPVPLFIESKKRPVVVSSHYHQRLTWNNPHSLWVSYRISENSRCRICIYGKLEYGWFHFKSPPKLKYAVYITDENDCDEDKKLKSIIFVHENYQNGYNYSKQNGVTAKSAFETHGLNHVLNVYILDFHVEEKKEKQERNKESSSNINMQQQQGTEKIEKNNQSKTKQFVVFYTYQTGGIRTCDVEAKFIKVNTSETPGFQIFSVFYKTCVVVNGSDYVTVGKCDTEKVGQRWMWINDDLLLHKSTRKCLAVDGDIIEHEKLKVLPCNDSSPKQRWTCTRDVLRLVMNIWMFMNYARDGESHLITSDQASLRDHLNIYQTESTLCTAKPGYQRFQIYSKAFNLCASVDANDYVLAQTCDHDLFSPLQAWQWINSRQLRHEYTGKCLDIVNGIAIGNRIRIRTCNSTSKSQQWACDGLLFEVGGTKIKMNYGHVDKPHILAYNIYLRGPYSRWIIYQTPDSSLCSINPYNDLFSKKILNITTVALKAFCSIECAKEQRCKAYIFLEFKKSENCLLSSDPDGNQSIPYHGVNFVKLSNDQ</sequence>
<reference evidence="3" key="1">
    <citation type="submission" date="2020-04" db="EMBL/GenBank/DDBJ databases">
        <authorList>
            <person name="Alioto T."/>
            <person name="Alioto T."/>
            <person name="Gomez Garrido J."/>
        </authorList>
    </citation>
    <scope>NUCLEOTIDE SEQUENCE</scope>
    <source>
        <strain evidence="3">A484AB</strain>
    </source>
</reference>
<feature type="signal peptide" evidence="2">
    <location>
        <begin position="1"/>
        <end position="20"/>
    </location>
</feature>
<accession>A0A7D9EQ07</accession>
<dbReference type="PANTHER" id="PTHR36129:SF1">
    <property type="entry name" value="ORGANIC SOLUTE TRANSPORTER SUBUNIT BETA"/>
    <property type="match status" value="1"/>
</dbReference>
<evidence type="ECO:0000256" key="2">
    <source>
        <dbReference type="SAM" id="SignalP"/>
    </source>
</evidence>
<organism evidence="3 4">
    <name type="scientific">Paramuricea clavata</name>
    <name type="common">Red gorgonian</name>
    <name type="synonym">Violescent sea-whip</name>
    <dbReference type="NCBI Taxonomy" id="317549"/>
    <lineage>
        <taxon>Eukaryota</taxon>
        <taxon>Metazoa</taxon>
        <taxon>Cnidaria</taxon>
        <taxon>Anthozoa</taxon>
        <taxon>Octocorallia</taxon>
        <taxon>Malacalcyonacea</taxon>
        <taxon>Plexauridae</taxon>
        <taxon>Paramuricea</taxon>
    </lineage>
</organism>
<protein>
    <submittedName>
        <fullName evidence="3">Uncharacterized protein</fullName>
    </submittedName>
</protein>
<dbReference type="Pfam" id="PF24562">
    <property type="entry name" value="CysR_MRC2_N"/>
    <property type="match status" value="1"/>
</dbReference>
<dbReference type="Proteomes" id="UP001152795">
    <property type="component" value="Unassembled WGS sequence"/>
</dbReference>
<dbReference type="Gene3D" id="2.80.10.50">
    <property type="match status" value="2"/>
</dbReference>
<name>A0A7D9EQ07_PARCT</name>
<evidence type="ECO:0000313" key="4">
    <source>
        <dbReference type="Proteomes" id="UP001152795"/>
    </source>
</evidence>
<dbReference type="PROSITE" id="PS50231">
    <property type="entry name" value="RICIN_B_LECTIN"/>
    <property type="match status" value="2"/>
</dbReference>
<dbReference type="InterPro" id="IPR000772">
    <property type="entry name" value="Ricin_B_lectin"/>
</dbReference>
<feature type="non-terminal residue" evidence="3">
    <location>
        <position position="636"/>
    </location>
</feature>
<keyword evidence="4" id="KW-1185">Reference proteome</keyword>
<evidence type="ECO:0000313" key="3">
    <source>
        <dbReference type="EMBL" id="CAB4015135.1"/>
    </source>
</evidence>
<feature type="compositionally biased region" description="Polar residues" evidence="1">
    <location>
        <begin position="244"/>
        <end position="253"/>
    </location>
</feature>
<dbReference type="GO" id="GO:0032991">
    <property type="term" value="C:protein-containing complex"/>
    <property type="evidence" value="ECO:0007669"/>
    <property type="project" value="TreeGrafter"/>
</dbReference>
<feature type="region of interest" description="Disordered" evidence="1">
    <location>
        <begin position="235"/>
        <end position="259"/>
    </location>
</feature>
<dbReference type="AlphaFoldDB" id="A0A7D9EQ07"/>
<dbReference type="Pfam" id="PF00652">
    <property type="entry name" value="Ricin_B_lectin"/>
    <property type="match status" value="1"/>
</dbReference>
<comment type="caution">
    <text evidence="3">The sequence shown here is derived from an EMBL/GenBank/DDBJ whole genome shotgun (WGS) entry which is preliminary data.</text>
</comment>
<evidence type="ECO:0000256" key="1">
    <source>
        <dbReference type="SAM" id="MobiDB-lite"/>
    </source>
</evidence>
<dbReference type="SMART" id="SM00458">
    <property type="entry name" value="RICIN"/>
    <property type="match status" value="2"/>
</dbReference>
<gene>
    <name evidence="3" type="ORF">PACLA_8A068513</name>
</gene>
<dbReference type="PANTHER" id="PTHR36129">
    <property type="entry name" value="ORGANIC SOLUTE TRANSPORTER SUBUNIT BETA-RELATED"/>
    <property type="match status" value="1"/>
</dbReference>
<dbReference type="EMBL" id="CACRXK020008595">
    <property type="protein sequence ID" value="CAB4015135.1"/>
    <property type="molecule type" value="Genomic_DNA"/>
</dbReference>
<feature type="chain" id="PRO_5043635731" evidence="2">
    <location>
        <begin position="21"/>
        <end position="636"/>
    </location>
</feature>
<dbReference type="InterPro" id="IPR035992">
    <property type="entry name" value="Ricin_B-like_lectins"/>
</dbReference>
<dbReference type="InterPro" id="IPR052678">
    <property type="entry name" value="OST-beta_subunit"/>
</dbReference>
<dbReference type="SUPFAM" id="SSF50370">
    <property type="entry name" value="Ricin B-like lectins"/>
    <property type="match status" value="2"/>
</dbReference>
<dbReference type="CDD" id="cd23385">
    <property type="entry name" value="beta-trefoil_Ricin_MRC-like"/>
    <property type="match status" value="2"/>
</dbReference>